<reference evidence="2" key="1">
    <citation type="submission" date="2021-01" db="EMBL/GenBank/DDBJ databases">
        <authorList>
            <consortium name="Genoscope - CEA"/>
            <person name="William W."/>
        </authorList>
    </citation>
    <scope>NUCLEOTIDE SEQUENCE</scope>
</reference>
<protein>
    <submittedName>
        <fullName evidence="2">Uncharacterized protein</fullName>
    </submittedName>
</protein>
<organism evidence="2 3">
    <name type="scientific">Paramecium primaurelia</name>
    <dbReference type="NCBI Taxonomy" id="5886"/>
    <lineage>
        <taxon>Eukaryota</taxon>
        <taxon>Sar</taxon>
        <taxon>Alveolata</taxon>
        <taxon>Ciliophora</taxon>
        <taxon>Intramacronucleata</taxon>
        <taxon>Oligohymenophorea</taxon>
        <taxon>Peniculida</taxon>
        <taxon>Parameciidae</taxon>
        <taxon>Paramecium</taxon>
    </lineage>
</organism>
<dbReference type="AlphaFoldDB" id="A0A8S1NAJ8"/>
<evidence type="ECO:0000313" key="2">
    <source>
        <dbReference type="EMBL" id="CAD8089830.1"/>
    </source>
</evidence>
<feature type="coiled-coil region" evidence="1">
    <location>
        <begin position="192"/>
        <end position="239"/>
    </location>
</feature>
<dbReference type="Proteomes" id="UP000688137">
    <property type="component" value="Unassembled WGS sequence"/>
</dbReference>
<evidence type="ECO:0000313" key="3">
    <source>
        <dbReference type="Proteomes" id="UP000688137"/>
    </source>
</evidence>
<gene>
    <name evidence="2" type="ORF">PPRIM_AZ9-3.1.T0840145</name>
</gene>
<keyword evidence="1" id="KW-0175">Coiled coil</keyword>
<dbReference type="OMA" id="YKNQEME"/>
<comment type="caution">
    <text evidence="2">The sequence shown here is derived from an EMBL/GenBank/DDBJ whole genome shotgun (WGS) entry which is preliminary data.</text>
</comment>
<sequence>MSFQGFLVKKTIQQFPIRQKPVYYDDFTDQNFVLFINKKLADLRFQSGSNDLSAKRIMNLKIKIPKDKNTEGQKIKRKASLKRKSLSVQKDDDADKKFRYKFRSPPVKPEVRLASYLNDELLRQHQISPLYQEYKLANLKANLVKLQAKKSYQLNELNHVELEDDEQVKYFLTEICKNHPEIDVGKLLKVDVEKKEQKLDNQEQILKELIQKRIKQEELEQLMKLEQQYNQNLVNIYKETRYDQFEPEFKKQGQINMCKIKKQKEIQDKMFAEIFKSKSHRTSKNNTTKHFFHTKIKTPESKHKVTLSQQFTPSNNIFISQPTTVPMSPQTSMHQELKPSQMTTSIGTFNDSRSPINVPNTDFSQKIKTIMDKCELFEDEHKISNQILKKRINLMGRELNTYFDTARSRYKNQEMEIDTNEGFDRFLQENQFKRKLIEFQVSQVQNLYEVLSQKAKRELTNNFMGSDLDKQKLF</sequence>
<proteinExistence type="predicted"/>
<name>A0A8S1NAJ8_PARPR</name>
<keyword evidence="3" id="KW-1185">Reference proteome</keyword>
<dbReference type="EMBL" id="CAJJDM010000087">
    <property type="protein sequence ID" value="CAD8089830.1"/>
    <property type="molecule type" value="Genomic_DNA"/>
</dbReference>
<accession>A0A8S1NAJ8</accession>
<evidence type="ECO:0000256" key="1">
    <source>
        <dbReference type="SAM" id="Coils"/>
    </source>
</evidence>